<name>G3JSP5_CORMM</name>
<evidence type="ECO:0000256" key="1">
    <source>
        <dbReference type="SAM" id="MobiDB-lite"/>
    </source>
</evidence>
<dbReference type="OrthoDB" id="5153731at2759"/>
<protein>
    <submittedName>
        <fullName evidence="2">Uncharacterized protein</fullName>
    </submittedName>
</protein>
<gene>
    <name evidence="2" type="ORF">CCM_08937</name>
</gene>
<dbReference type="HOGENOM" id="CLU_404390_0_0_1"/>
<dbReference type="GeneID" id="18170942"/>
<evidence type="ECO:0000313" key="3">
    <source>
        <dbReference type="Proteomes" id="UP000001610"/>
    </source>
</evidence>
<keyword evidence="3" id="KW-1185">Reference proteome</keyword>
<dbReference type="RefSeq" id="XP_006674136.1">
    <property type="nucleotide sequence ID" value="XM_006674073.1"/>
</dbReference>
<feature type="compositionally biased region" description="Basic and acidic residues" evidence="1">
    <location>
        <begin position="35"/>
        <end position="44"/>
    </location>
</feature>
<dbReference type="Proteomes" id="UP000001610">
    <property type="component" value="Unassembled WGS sequence"/>
</dbReference>
<feature type="compositionally biased region" description="Acidic residues" evidence="1">
    <location>
        <begin position="48"/>
        <end position="70"/>
    </location>
</feature>
<dbReference type="EMBL" id="JH126405">
    <property type="protein sequence ID" value="EGX88891.1"/>
    <property type="molecule type" value="Genomic_DNA"/>
</dbReference>
<organism evidence="2 3">
    <name type="scientific">Cordyceps militaris (strain CM01)</name>
    <name type="common">Caterpillar fungus</name>
    <dbReference type="NCBI Taxonomy" id="983644"/>
    <lineage>
        <taxon>Eukaryota</taxon>
        <taxon>Fungi</taxon>
        <taxon>Dikarya</taxon>
        <taxon>Ascomycota</taxon>
        <taxon>Pezizomycotina</taxon>
        <taxon>Sordariomycetes</taxon>
        <taxon>Hypocreomycetidae</taxon>
        <taxon>Hypocreales</taxon>
        <taxon>Cordycipitaceae</taxon>
        <taxon>Cordyceps</taxon>
    </lineage>
</organism>
<reference evidence="2 3" key="1">
    <citation type="journal article" date="2011" name="Genome Biol.">
        <title>Genome sequence of the insect pathogenic fungus Cordyceps militaris, a valued traditional Chinese medicine.</title>
        <authorList>
            <person name="Zheng P."/>
            <person name="Xia Y."/>
            <person name="Xiao G."/>
            <person name="Xiong C."/>
            <person name="Hu X."/>
            <person name="Zhang S."/>
            <person name="Zheng H."/>
            <person name="Huang Y."/>
            <person name="Zhou Y."/>
            <person name="Wang S."/>
            <person name="Zhao G.P."/>
            <person name="Liu X."/>
            <person name="St Leger R.J."/>
            <person name="Wang C."/>
        </authorList>
    </citation>
    <scope>NUCLEOTIDE SEQUENCE [LARGE SCALE GENOMIC DNA]</scope>
    <source>
        <strain evidence="2 3">CM01</strain>
    </source>
</reference>
<dbReference type="KEGG" id="cmt:CCM_08937"/>
<evidence type="ECO:0000313" key="2">
    <source>
        <dbReference type="EMBL" id="EGX88891.1"/>
    </source>
</evidence>
<feature type="region of interest" description="Disordered" evidence="1">
    <location>
        <begin position="1"/>
        <end position="71"/>
    </location>
</feature>
<proteinExistence type="predicted"/>
<dbReference type="VEuPathDB" id="FungiDB:CCM_08937"/>
<sequence>MSGARDASVEPVGPAEPVDLSESTDTVDPAPNRPDNIDDFKDSGDACDGSEDANDSDQSDSPDDSDDSEESVYVPFLSWKDSVSDVYVPPPLTKDSETALQSKIPLLQKIEAIYSSIVVPVGSESRSWCRLGMGWKKMTWWMYGLLYSMSDDSLMRLSQDPKLIETVCDSAKEFLLLCSGHVSIRYRHYRDKPLMSWDAIHSRHTLHDGERGEAVCAISGKRHALCKTYIMPFDTNSSPGSTRLLQQLFGVPEILFGPTFTARARELLASRVGNSHTKWNIITLNLYLGRLFDDGYLALRPIALKSSNTKGREEHTVYFSVHWLFENEVVANHYISSPRKADIKSMLRTDTVFNKQRSGICETNTVTGEKILDNQVFSIAHRDHRQAENMYIMLAFRWAVSLALCLAGGVGMWEVDAETDSESDFGREETKSGPESRGRKKGFDGLRYLMEIDHVDMFSILEAMTTAVGIASLHKPVRGSQIALFAVNRQRCCDTVRFWMPPADHRRNEQAIWNCSHVTSKRKIQSKHDVYRVLGASTLVQAGSGHSVKHKLEVLCGFTSLGELLKGLEETPFDVDAEEYAELVSLTPDDIRPIMQAARAPAGVQDINEQFTHHISRGLLWAFYAMRAGPQYSAPESRFAMVRFFCYDSPKLALILLEALQAQEVGERIIAYGVTPLACA</sequence>
<accession>G3JSP5</accession>
<dbReference type="eggNOG" id="ENOG502RMCH">
    <property type="taxonomic scope" value="Eukaryota"/>
</dbReference>
<dbReference type="AlphaFoldDB" id="G3JSP5"/>
<dbReference type="InParanoid" id="G3JSP5"/>